<dbReference type="NCBIfam" id="TIGR04057">
    <property type="entry name" value="SusC_RagA_signa"/>
    <property type="match status" value="1"/>
</dbReference>
<reference evidence="10 11" key="1">
    <citation type="submission" date="2018-05" db="EMBL/GenBank/DDBJ databases">
        <title>Marinilabilia rubrum sp. nov., isolated from saltern sediment.</title>
        <authorList>
            <person name="Zhang R."/>
        </authorList>
    </citation>
    <scope>NUCLEOTIDE SEQUENCE [LARGE SCALE GENOMIC DNA]</scope>
    <source>
        <strain evidence="10 11">WTE16</strain>
    </source>
</reference>
<organism evidence="10 11">
    <name type="scientific">Marinilabilia rubra</name>
    <dbReference type="NCBI Taxonomy" id="2162893"/>
    <lineage>
        <taxon>Bacteria</taxon>
        <taxon>Pseudomonadati</taxon>
        <taxon>Bacteroidota</taxon>
        <taxon>Bacteroidia</taxon>
        <taxon>Marinilabiliales</taxon>
        <taxon>Marinilabiliaceae</taxon>
        <taxon>Marinilabilia</taxon>
    </lineage>
</organism>
<keyword evidence="11" id="KW-1185">Reference proteome</keyword>
<dbReference type="EMBL" id="QEWP01000004">
    <property type="protein sequence ID" value="PWE00152.1"/>
    <property type="molecule type" value="Genomic_DNA"/>
</dbReference>
<evidence type="ECO:0000256" key="7">
    <source>
        <dbReference type="PROSITE-ProRule" id="PRU01360"/>
    </source>
</evidence>
<dbReference type="InterPro" id="IPR008969">
    <property type="entry name" value="CarboxyPept-like_regulatory"/>
</dbReference>
<evidence type="ECO:0000256" key="5">
    <source>
        <dbReference type="ARBA" id="ARBA00023136"/>
    </source>
</evidence>
<dbReference type="Proteomes" id="UP000244956">
    <property type="component" value="Unassembled WGS sequence"/>
</dbReference>
<dbReference type="Gene3D" id="2.40.170.20">
    <property type="entry name" value="TonB-dependent receptor, beta-barrel domain"/>
    <property type="match status" value="1"/>
</dbReference>
<gene>
    <name evidence="10" type="ORF">DDZ16_07305</name>
</gene>
<dbReference type="AlphaFoldDB" id="A0A2U2BAQ9"/>
<dbReference type="Pfam" id="PF07715">
    <property type="entry name" value="Plug"/>
    <property type="match status" value="1"/>
</dbReference>
<dbReference type="GO" id="GO:0009279">
    <property type="term" value="C:cell outer membrane"/>
    <property type="evidence" value="ECO:0007669"/>
    <property type="project" value="UniProtKB-SubCell"/>
</dbReference>
<feature type="signal peptide" evidence="8">
    <location>
        <begin position="1"/>
        <end position="19"/>
    </location>
</feature>
<evidence type="ECO:0000256" key="8">
    <source>
        <dbReference type="SAM" id="SignalP"/>
    </source>
</evidence>
<keyword evidence="8" id="KW-0732">Signal</keyword>
<keyword evidence="5 7" id="KW-0472">Membrane</keyword>
<evidence type="ECO:0000259" key="9">
    <source>
        <dbReference type="Pfam" id="PF07715"/>
    </source>
</evidence>
<dbReference type="RefSeq" id="WP_109263775.1">
    <property type="nucleotide sequence ID" value="NZ_QEWP01000004.1"/>
</dbReference>
<name>A0A2U2BAQ9_9BACT</name>
<dbReference type="PROSITE" id="PS52016">
    <property type="entry name" value="TONB_DEPENDENT_REC_3"/>
    <property type="match status" value="1"/>
</dbReference>
<keyword evidence="2 7" id="KW-0813">Transport</keyword>
<dbReference type="SUPFAM" id="SSF56935">
    <property type="entry name" value="Porins"/>
    <property type="match status" value="1"/>
</dbReference>
<evidence type="ECO:0000256" key="3">
    <source>
        <dbReference type="ARBA" id="ARBA00022452"/>
    </source>
</evidence>
<dbReference type="InterPro" id="IPR023997">
    <property type="entry name" value="TonB-dep_OMP_SusC/RagA_CS"/>
</dbReference>
<dbReference type="Gene3D" id="2.170.130.10">
    <property type="entry name" value="TonB-dependent receptor, plug domain"/>
    <property type="match status" value="1"/>
</dbReference>
<protein>
    <submittedName>
        <fullName evidence="10">SusC/RagA family TonB-linked outer membrane protein</fullName>
    </submittedName>
</protein>
<sequence length="1043" mass="114814">MRKTIGILILMMWTTMLFAQDVTVTGKVTSQSDGAPIPGVSVVQQGTTNGVITDVDGNYQLTLPEGATIVFTFIGMEPVEVVADQSNIDVQMVEQVTDLDEVVVVGYGVQKKSVVTAAISSVSAEDLEKTKPSRIEDVLKGKVSGVQITQSSGQPGSDSKVRIRGIGTINNSDPLYIVDGMAVDGGINYLNPADIESVEILKDAASAAIYGARAANGVVLVTTKTGKEGDATINYDFSYGWQNPWKKRSVLNAEEYMVIMNEMELNDGRNPIYTPEEIASAGAGTDWQDQTFNYDAPVQNHQVSLNGGTEKVSYFLSFGYFNQEGIVGGNYGRSNFERYSVRTNNTYTAFDYDRDYLSSLKVGMSVGYSRVVSSGVETNSEYGSILGSALAFDPTVPVYSENPDADLAAHPEAVTDEDGRVFSLPPSGFQEIANPVGMLNEPTGSEDNSDKIVANFWGELDVYNGLKFRSSYGVDLAFWGGDGYRYPYFLSTQGKDFDRSTVYSNMHRGFKWQVENTLTYTNSIADRHNFTILAGQSASEYTSRHLYGDDFDLLEEDPSKAVIDYATANRDDERVAGGTDGVSAKTLASYFGRVDYNFDEKYLIQATVRYDGSSNFGPENKWATFPSVSVGWNVTREGFMDGRPDWFNYLKIRASWGQNGNENIGAFAYTSLMDGNQNYYFGSGDDDEYLQYGSSPSRIANPEVIWEESEQIDIGFDARFLNSALTFGFDYYKKETNGMLMDQPIPSYNGKGAPIANAGDMENTGLEFEISYKNSVGDLKYNISANASYLKNKLINIGNESGEIVYESNSTAGVGDFVKGENGEVFPYFYGYKTNGIIQNEAQAAEYNAAYGESAVPGDVRFVDTDNDGDIDPDDRTKIGKGIPDWTFGFNLGAEWRGFDLSAFFQGSLGNDMFDFSQRSDISRMNRPAWILDRWHGEGTSNEIPRVSVDGFGDNWVSSDLYVKDGSYIRLKTLQLGYTIPKSVLNNYIQRFRVYVAAENLLTITDYDGFDPEIASGGFTTIGIDRGIYPQARTISVGANITF</sequence>
<keyword evidence="4 7" id="KW-0812">Transmembrane</keyword>
<proteinExistence type="inferred from homology"/>
<dbReference type="InterPro" id="IPR023996">
    <property type="entry name" value="TonB-dep_OMP_SusC/RagA"/>
</dbReference>
<comment type="similarity">
    <text evidence="7">Belongs to the TonB-dependent receptor family.</text>
</comment>
<dbReference type="InterPro" id="IPR036942">
    <property type="entry name" value="Beta-barrel_TonB_sf"/>
</dbReference>
<evidence type="ECO:0000313" key="10">
    <source>
        <dbReference type="EMBL" id="PWE00152.1"/>
    </source>
</evidence>
<dbReference type="FunFam" id="2.170.130.10:FF:000008">
    <property type="entry name" value="SusC/RagA family TonB-linked outer membrane protein"/>
    <property type="match status" value="1"/>
</dbReference>
<evidence type="ECO:0000256" key="1">
    <source>
        <dbReference type="ARBA" id="ARBA00004571"/>
    </source>
</evidence>
<feature type="domain" description="TonB-dependent receptor plug" evidence="9">
    <location>
        <begin position="114"/>
        <end position="218"/>
    </location>
</feature>
<comment type="subcellular location">
    <subcellularLocation>
        <location evidence="1 7">Cell outer membrane</location>
        <topology evidence="1 7">Multi-pass membrane protein</topology>
    </subcellularLocation>
</comment>
<dbReference type="Gene3D" id="2.60.40.1120">
    <property type="entry name" value="Carboxypeptidase-like, regulatory domain"/>
    <property type="match status" value="1"/>
</dbReference>
<feature type="chain" id="PRO_5015402256" evidence="8">
    <location>
        <begin position="20"/>
        <end position="1043"/>
    </location>
</feature>
<accession>A0A2U2BAQ9</accession>
<evidence type="ECO:0000256" key="6">
    <source>
        <dbReference type="ARBA" id="ARBA00023237"/>
    </source>
</evidence>
<dbReference type="InterPro" id="IPR012910">
    <property type="entry name" value="Plug_dom"/>
</dbReference>
<evidence type="ECO:0000256" key="2">
    <source>
        <dbReference type="ARBA" id="ARBA00022448"/>
    </source>
</evidence>
<keyword evidence="3 7" id="KW-1134">Transmembrane beta strand</keyword>
<dbReference type="Pfam" id="PF13715">
    <property type="entry name" value="CarbopepD_reg_2"/>
    <property type="match status" value="1"/>
</dbReference>
<dbReference type="NCBIfam" id="TIGR04056">
    <property type="entry name" value="OMP_RagA_SusC"/>
    <property type="match status" value="1"/>
</dbReference>
<keyword evidence="6 7" id="KW-0998">Cell outer membrane</keyword>
<dbReference type="InterPro" id="IPR039426">
    <property type="entry name" value="TonB-dep_rcpt-like"/>
</dbReference>
<dbReference type="OrthoDB" id="1109428at2"/>
<comment type="caution">
    <text evidence="10">The sequence shown here is derived from an EMBL/GenBank/DDBJ whole genome shotgun (WGS) entry which is preliminary data.</text>
</comment>
<evidence type="ECO:0000313" key="11">
    <source>
        <dbReference type="Proteomes" id="UP000244956"/>
    </source>
</evidence>
<evidence type="ECO:0000256" key="4">
    <source>
        <dbReference type="ARBA" id="ARBA00022692"/>
    </source>
</evidence>
<dbReference type="InterPro" id="IPR037066">
    <property type="entry name" value="Plug_dom_sf"/>
</dbReference>
<dbReference type="SUPFAM" id="SSF49464">
    <property type="entry name" value="Carboxypeptidase regulatory domain-like"/>
    <property type="match status" value="1"/>
</dbReference>